<reference evidence="4" key="1">
    <citation type="submission" date="2023-06" db="EMBL/GenBank/DDBJ databases">
        <title>Draft genome sequence of Nocardioides sp. SOB77.</title>
        <authorList>
            <person name="Zhang G."/>
        </authorList>
    </citation>
    <scope>NUCLEOTIDE SEQUENCE</scope>
    <source>
        <strain evidence="4">SOB77</strain>
    </source>
</reference>
<evidence type="ECO:0000256" key="2">
    <source>
        <dbReference type="PROSITE-ProRule" id="PRU00703"/>
    </source>
</evidence>
<dbReference type="PROSITE" id="PS51371">
    <property type="entry name" value="CBS"/>
    <property type="match status" value="2"/>
</dbReference>
<organism evidence="4 5">
    <name type="scientific">Nocardioides oceani</name>
    <dbReference type="NCBI Taxonomy" id="3058369"/>
    <lineage>
        <taxon>Bacteria</taxon>
        <taxon>Bacillati</taxon>
        <taxon>Actinomycetota</taxon>
        <taxon>Actinomycetes</taxon>
        <taxon>Propionibacteriales</taxon>
        <taxon>Nocardioidaceae</taxon>
        <taxon>Nocardioides</taxon>
    </lineage>
</organism>
<dbReference type="InterPro" id="IPR046342">
    <property type="entry name" value="CBS_dom_sf"/>
</dbReference>
<dbReference type="PANTHER" id="PTHR43080">
    <property type="entry name" value="CBS DOMAIN-CONTAINING PROTEIN CBSX3, MITOCHONDRIAL"/>
    <property type="match status" value="1"/>
</dbReference>
<feature type="domain" description="CBS" evidence="3">
    <location>
        <begin position="11"/>
        <end position="68"/>
    </location>
</feature>
<accession>A0ABT8FHT9</accession>
<proteinExistence type="predicted"/>
<dbReference type="Proteomes" id="UP001168620">
    <property type="component" value="Unassembled WGS sequence"/>
</dbReference>
<feature type="domain" description="CBS" evidence="3">
    <location>
        <begin position="76"/>
        <end position="131"/>
    </location>
</feature>
<dbReference type="InterPro" id="IPR051257">
    <property type="entry name" value="Diverse_CBS-Domain"/>
</dbReference>
<protein>
    <submittedName>
        <fullName evidence="4">CBS domain-containing protein</fullName>
    </submittedName>
</protein>
<dbReference type="SUPFAM" id="SSF54631">
    <property type="entry name" value="CBS-domain pair"/>
    <property type="match status" value="1"/>
</dbReference>
<dbReference type="EMBL" id="JAUHJQ010000006">
    <property type="protein sequence ID" value="MDN4174259.1"/>
    <property type="molecule type" value="Genomic_DNA"/>
</dbReference>
<dbReference type="PANTHER" id="PTHR43080:SF2">
    <property type="entry name" value="CBS DOMAIN-CONTAINING PROTEIN"/>
    <property type="match status" value="1"/>
</dbReference>
<dbReference type="InterPro" id="IPR044725">
    <property type="entry name" value="CBSX3_CBS_dom"/>
</dbReference>
<dbReference type="CDD" id="cd04623">
    <property type="entry name" value="CBS_pair_bac_euk"/>
    <property type="match status" value="1"/>
</dbReference>
<keyword evidence="1 2" id="KW-0129">CBS domain</keyword>
<evidence type="ECO:0000256" key="1">
    <source>
        <dbReference type="ARBA" id="ARBA00023122"/>
    </source>
</evidence>
<sequence length="143" mass="15638">MRIAEVLASKPRTDVVTIRPDAGVRELLAALAEHNVGALVVSADGTTLDGIVSERDVVRRLHADGTVVENTVGAIMTAVVEICSPDTDLDELMRTMTDRRFRHVPVVEDGRLVGIVSIGDVVKHKIGQLEFERDQLDSYVHQT</sequence>
<keyword evidence="5" id="KW-1185">Reference proteome</keyword>
<dbReference type="Gene3D" id="3.10.580.10">
    <property type="entry name" value="CBS-domain"/>
    <property type="match status" value="1"/>
</dbReference>
<dbReference type="InterPro" id="IPR000644">
    <property type="entry name" value="CBS_dom"/>
</dbReference>
<dbReference type="Pfam" id="PF00571">
    <property type="entry name" value="CBS"/>
    <property type="match status" value="2"/>
</dbReference>
<evidence type="ECO:0000259" key="3">
    <source>
        <dbReference type="PROSITE" id="PS51371"/>
    </source>
</evidence>
<evidence type="ECO:0000313" key="5">
    <source>
        <dbReference type="Proteomes" id="UP001168620"/>
    </source>
</evidence>
<name>A0ABT8FHT9_9ACTN</name>
<comment type="caution">
    <text evidence="4">The sequence shown here is derived from an EMBL/GenBank/DDBJ whole genome shotgun (WGS) entry which is preliminary data.</text>
</comment>
<evidence type="ECO:0000313" key="4">
    <source>
        <dbReference type="EMBL" id="MDN4174259.1"/>
    </source>
</evidence>
<dbReference type="RefSeq" id="WP_300953357.1">
    <property type="nucleotide sequence ID" value="NZ_JAUHJQ010000006.1"/>
</dbReference>
<dbReference type="SMART" id="SM00116">
    <property type="entry name" value="CBS"/>
    <property type="match status" value="2"/>
</dbReference>
<gene>
    <name evidence="4" type="ORF">QWY28_14945</name>
</gene>